<dbReference type="OrthoDB" id="5279806at2759"/>
<dbReference type="AlphaFoldDB" id="A0A2T3B9E9"/>
<sequence length="382" mass="43733">MVRCCTARRSTRTDRRGSCPESSSPNSCISYLLQSLPFNLGFQQSSARRMSGLPLPSQTLLDIISFCDVSTLKSLRLTQKAMRELIDTYGHSISTDIKLHSFTADEVASFQLEDGFDSELQSLFLLDYRVRTTRWLTDVALENLQEDLDFGGFGNIGTNEAQGDSIRGRVNSGWSILWRLSDIAHQVVFERTGLNPRDVPRRISSLTRGMPLVRELETAVKNEQTKYISALSFTEIYNYYLLHNYLAAVFRDRVFEDPRIETSDWISGNEFGIGSCWLNWLVLREGPNFFAKAWGSKEGNKECVTLIMSEWPTRPKEQVLIERTTAKEVHEHILETGKPHENVIMYNDLMGWAQGGREIERAYPDVVYHLGSRWPRPTYCYA</sequence>
<organism evidence="1 2">
    <name type="scientific">Amorphotheca resinae ATCC 22711</name>
    <dbReference type="NCBI Taxonomy" id="857342"/>
    <lineage>
        <taxon>Eukaryota</taxon>
        <taxon>Fungi</taxon>
        <taxon>Dikarya</taxon>
        <taxon>Ascomycota</taxon>
        <taxon>Pezizomycotina</taxon>
        <taxon>Leotiomycetes</taxon>
        <taxon>Helotiales</taxon>
        <taxon>Amorphothecaceae</taxon>
        <taxon>Amorphotheca</taxon>
    </lineage>
</organism>
<evidence type="ECO:0000313" key="2">
    <source>
        <dbReference type="Proteomes" id="UP000241818"/>
    </source>
</evidence>
<reference evidence="1 2" key="1">
    <citation type="journal article" date="2018" name="New Phytol.">
        <title>Comparative genomics and transcriptomics depict ericoid mycorrhizal fungi as versatile saprotrophs and plant mutualists.</title>
        <authorList>
            <person name="Martino E."/>
            <person name="Morin E."/>
            <person name="Grelet G.A."/>
            <person name="Kuo A."/>
            <person name="Kohler A."/>
            <person name="Daghino S."/>
            <person name="Barry K.W."/>
            <person name="Cichocki N."/>
            <person name="Clum A."/>
            <person name="Dockter R.B."/>
            <person name="Hainaut M."/>
            <person name="Kuo R.C."/>
            <person name="LaButti K."/>
            <person name="Lindahl B.D."/>
            <person name="Lindquist E.A."/>
            <person name="Lipzen A."/>
            <person name="Khouja H.R."/>
            <person name="Magnuson J."/>
            <person name="Murat C."/>
            <person name="Ohm R.A."/>
            <person name="Singer S.W."/>
            <person name="Spatafora J.W."/>
            <person name="Wang M."/>
            <person name="Veneault-Fourrey C."/>
            <person name="Henrissat B."/>
            <person name="Grigoriev I.V."/>
            <person name="Martin F.M."/>
            <person name="Perotto S."/>
        </authorList>
    </citation>
    <scope>NUCLEOTIDE SEQUENCE [LARGE SCALE GENOMIC DNA]</scope>
    <source>
        <strain evidence="1 2">ATCC 22711</strain>
    </source>
</reference>
<gene>
    <name evidence="1" type="ORF">M430DRAFT_39114</name>
</gene>
<dbReference type="InParanoid" id="A0A2T3B9E9"/>
<dbReference type="GeneID" id="36575376"/>
<accession>A0A2T3B9E9</accession>
<name>A0A2T3B9E9_AMORE</name>
<evidence type="ECO:0008006" key="3">
    <source>
        <dbReference type="Google" id="ProtNLM"/>
    </source>
</evidence>
<dbReference type="RefSeq" id="XP_024723546.1">
    <property type="nucleotide sequence ID" value="XM_024867295.1"/>
</dbReference>
<protein>
    <recommendedName>
        <fullName evidence="3">F-box domain-containing protein</fullName>
    </recommendedName>
</protein>
<dbReference type="EMBL" id="KZ679007">
    <property type="protein sequence ID" value="PSS24947.1"/>
    <property type="molecule type" value="Genomic_DNA"/>
</dbReference>
<dbReference type="CDD" id="cd09917">
    <property type="entry name" value="F-box_SF"/>
    <property type="match status" value="1"/>
</dbReference>
<evidence type="ECO:0000313" key="1">
    <source>
        <dbReference type="EMBL" id="PSS24947.1"/>
    </source>
</evidence>
<keyword evidence="2" id="KW-1185">Reference proteome</keyword>
<proteinExistence type="predicted"/>
<dbReference type="Proteomes" id="UP000241818">
    <property type="component" value="Unassembled WGS sequence"/>
</dbReference>